<dbReference type="PROSITE" id="PS50977">
    <property type="entry name" value="HTH_TETR_2"/>
    <property type="match status" value="1"/>
</dbReference>
<reference evidence="6 7" key="1">
    <citation type="journal article" date="2019" name="Int. J. Syst. Evol. Microbiol.">
        <title>The Global Catalogue of Microorganisms (GCM) 10K type strain sequencing project: providing services to taxonomists for standard genome sequencing and annotation.</title>
        <authorList>
            <consortium name="The Broad Institute Genomics Platform"/>
            <consortium name="The Broad Institute Genome Sequencing Center for Infectious Disease"/>
            <person name="Wu L."/>
            <person name="Ma J."/>
        </authorList>
    </citation>
    <scope>NUCLEOTIDE SEQUENCE [LARGE SCALE GENOMIC DNA]</scope>
    <source>
        <strain evidence="6 7">JCM 16227</strain>
    </source>
</reference>
<name>A0ABN3H5X8_9ACTN</name>
<accession>A0ABN3H5X8</accession>
<proteinExistence type="predicted"/>
<dbReference type="PANTHER" id="PTHR30055:SF234">
    <property type="entry name" value="HTH-TYPE TRANSCRIPTIONAL REGULATOR BETI"/>
    <property type="match status" value="1"/>
</dbReference>
<dbReference type="InterPro" id="IPR050109">
    <property type="entry name" value="HTH-type_TetR-like_transc_reg"/>
</dbReference>
<dbReference type="Pfam" id="PF00440">
    <property type="entry name" value="TetR_N"/>
    <property type="match status" value="1"/>
</dbReference>
<evidence type="ECO:0000313" key="7">
    <source>
        <dbReference type="Proteomes" id="UP001501170"/>
    </source>
</evidence>
<dbReference type="Gene3D" id="1.10.357.10">
    <property type="entry name" value="Tetracycline Repressor, domain 2"/>
    <property type="match status" value="1"/>
</dbReference>
<dbReference type="InterPro" id="IPR009057">
    <property type="entry name" value="Homeodomain-like_sf"/>
</dbReference>
<comment type="caution">
    <text evidence="6">The sequence shown here is derived from an EMBL/GenBank/DDBJ whole genome shotgun (WGS) entry which is preliminary data.</text>
</comment>
<dbReference type="InterPro" id="IPR041485">
    <property type="entry name" value="TetR_C_36"/>
</dbReference>
<dbReference type="Proteomes" id="UP001501170">
    <property type="component" value="Unassembled WGS sequence"/>
</dbReference>
<evidence type="ECO:0000313" key="6">
    <source>
        <dbReference type="EMBL" id="GAA2370004.1"/>
    </source>
</evidence>
<keyword evidence="3" id="KW-0804">Transcription</keyword>
<dbReference type="EMBL" id="BAAARB010000003">
    <property type="protein sequence ID" value="GAA2370004.1"/>
    <property type="molecule type" value="Genomic_DNA"/>
</dbReference>
<evidence type="ECO:0000256" key="3">
    <source>
        <dbReference type="ARBA" id="ARBA00023163"/>
    </source>
</evidence>
<sequence>MTVIDPEVVLDAAREVFIADGGIEVGELAQTVGVNRTTLYRRWGGRDGLLAEVIWSITEPTIAAAARRAPGRGAEKIARTMGEFAAIVNGSVHFGTFLRREPERALRLMTTHAGGVQPRIVGKIRELVQAEIDAGEMSSPLPIDDLALILVRITETFVYTNLITGREPDAAKASQACAAILGVGLLSDDPNEIT</sequence>
<dbReference type="PANTHER" id="PTHR30055">
    <property type="entry name" value="HTH-TYPE TRANSCRIPTIONAL REGULATOR RUTR"/>
    <property type="match status" value="1"/>
</dbReference>
<dbReference type="SUPFAM" id="SSF46689">
    <property type="entry name" value="Homeodomain-like"/>
    <property type="match status" value="1"/>
</dbReference>
<evidence type="ECO:0000259" key="5">
    <source>
        <dbReference type="PROSITE" id="PS50977"/>
    </source>
</evidence>
<keyword evidence="2 4" id="KW-0238">DNA-binding</keyword>
<dbReference type="InterPro" id="IPR001647">
    <property type="entry name" value="HTH_TetR"/>
</dbReference>
<gene>
    <name evidence="6" type="ORF">GCM10009855_06630</name>
</gene>
<evidence type="ECO:0000256" key="1">
    <source>
        <dbReference type="ARBA" id="ARBA00023015"/>
    </source>
</evidence>
<dbReference type="Pfam" id="PF18598">
    <property type="entry name" value="TetR_C_36"/>
    <property type="match status" value="1"/>
</dbReference>
<feature type="DNA-binding region" description="H-T-H motif" evidence="4">
    <location>
        <begin position="24"/>
        <end position="43"/>
    </location>
</feature>
<evidence type="ECO:0000256" key="2">
    <source>
        <dbReference type="ARBA" id="ARBA00023125"/>
    </source>
</evidence>
<evidence type="ECO:0000256" key="4">
    <source>
        <dbReference type="PROSITE-ProRule" id="PRU00335"/>
    </source>
</evidence>
<keyword evidence="7" id="KW-1185">Reference proteome</keyword>
<organism evidence="6 7">
    <name type="scientific">Gordonia cholesterolivorans</name>
    <dbReference type="NCBI Taxonomy" id="559625"/>
    <lineage>
        <taxon>Bacteria</taxon>
        <taxon>Bacillati</taxon>
        <taxon>Actinomycetota</taxon>
        <taxon>Actinomycetes</taxon>
        <taxon>Mycobacteriales</taxon>
        <taxon>Gordoniaceae</taxon>
        <taxon>Gordonia</taxon>
    </lineage>
</organism>
<feature type="domain" description="HTH tetR-type" evidence="5">
    <location>
        <begin position="3"/>
        <end position="61"/>
    </location>
</feature>
<protein>
    <submittedName>
        <fullName evidence="6">QsdR family transcriptional regulator</fullName>
    </submittedName>
</protein>
<keyword evidence="1" id="KW-0805">Transcription regulation</keyword>